<protein>
    <submittedName>
        <fullName evidence="4">Uncharacterized protein</fullName>
    </submittedName>
</protein>
<feature type="chain" id="PRO_5039844560" evidence="2">
    <location>
        <begin position="19"/>
        <end position="317"/>
    </location>
</feature>
<evidence type="ECO:0000256" key="1">
    <source>
        <dbReference type="SAM" id="Phobius"/>
    </source>
</evidence>
<keyword evidence="2" id="KW-0732">Signal</keyword>
<dbReference type="AlphaFoldDB" id="A0A9K3Q587"/>
<gene>
    <name evidence="3" type="ORF">IV203_011158</name>
    <name evidence="4" type="ORF">IV203_031622</name>
</gene>
<sequence>MMKVCTLIVATLVSTTLGAPAVVWKNGRSEQRFLHSSEYITASDLMATSLPESEAPDASSLSVVFLVGKGEDGTEQLSELASSGKLPQTSQKYSDAAGIYHHVSGIESSSTVVRDAVRASTKGRVLEVSLKELNQKLNSIDDAATLEMEIDNQGNTIKPASKSSSKRARDLANANVCIVNVSSKGDISDVDAAISSAIENKNVDSVILAGVRSIHEVKHERYLLSKRRLAIMEQEGNEVLDSRRRRLEQAAEGEGGNIDASDYLSGVYYVSMTPNILSGLLFFLLFIVIAYTGISCMGAIQGQDVFTDKMPSIGREA</sequence>
<accession>A0A9K3Q587</accession>
<keyword evidence="5" id="KW-1185">Reference proteome</keyword>
<keyword evidence="1" id="KW-1133">Transmembrane helix</keyword>
<dbReference type="EMBL" id="JAGRRH010000006">
    <property type="protein sequence ID" value="KAG7368879.1"/>
    <property type="molecule type" value="Genomic_DNA"/>
</dbReference>
<organism evidence="4 5">
    <name type="scientific">Nitzschia inconspicua</name>
    <dbReference type="NCBI Taxonomy" id="303405"/>
    <lineage>
        <taxon>Eukaryota</taxon>
        <taxon>Sar</taxon>
        <taxon>Stramenopiles</taxon>
        <taxon>Ochrophyta</taxon>
        <taxon>Bacillariophyta</taxon>
        <taxon>Bacillariophyceae</taxon>
        <taxon>Bacillariophycidae</taxon>
        <taxon>Bacillariales</taxon>
        <taxon>Bacillariaceae</taxon>
        <taxon>Nitzschia</taxon>
    </lineage>
</organism>
<dbReference type="EMBL" id="JAGRRH010000095">
    <property type="protein sequence ID" value="KAG7337093.1"/>
    <property type="molecule type" value="Genomic_DNA"/>
</dbReference>
<reference evidence="4" key="1">
    <citation type="journal article" date="2021" name="Sci. Rep.">
        <title>Diploid genomic architecture of Nitzschia inconspicua, an elite biomass production diatom.</title>
        <authorList>
            <person name="Oliver A."/>
            <person name="Podell S."/>
            <person name="Pinowska A."/>
            <person name="Traller J.C."/>
            <person name="Smith S.R."/>
            <person name="McClure R."/>
            <person name="Beliaev A."/>
            <person name="Bohutskyi P."/>
            <person name="Hill E.A."/>
            <person name="Rabines A."/>
            <person name="Zheng H."/>
            <person name="Allen L.Z."/>
            <person name="Kuo A."/>
            <person name="Grigoriev I.V."/>
            <person name="Allen A.E."/>
            <person name="Hazlebeck D."/>
            <person name="Allen E.E."/>
        </authorList>
    </citation>
    <scope>NUCLEOTIDE SEQUENCE</scope>
    <source>
        <strain evidence="4">Hildebrandi</strain>
    </source>
</reference>
<dbReference type="OrthoDB" id="64747at2759"/>
<keyword evidence="1" id="KW-0472">Membrane</keyword>
<evidence type="ECO:0000313" key="5">
    <source>
        <dbReference type="Proteomes" id="UP000693970"/>
    </source>
</evidence>
<evidence type="ECO:0000313" key="3">
    <source>
        <dbReference type="EMBL" id="KAG7337093.1"/>
    </source>
</evidence>
<keyword evidence="1" id="KW-0812">Transmembrane</keyword>
<proteinExistence type="predicted"/>
<feature type="transmembrane region" description="Helical" evidence="1">
    <location>
        <begin position="280"/>
        <end position="300"/>
    </location>
</feature>
<feature type="signal peptide" evidence="2">
    <location>
        <begin position="1"/>
        <end position="18"/>
    </location>
</feature>
<name>A0A9K3Q587_9STRA</name>
<dbReference type="Proteomes" id="UP000693970">
    <property type="component" value="Unassembled WGS sequence"/>
</dbReference>
<evidence type="ECO:0000256" key="2">
    <source>
        <dbReference type="SAM" id="SignalP"/>
    </source>
</evidence>
<comment type="caution">
    <text evidence="4">The sequence shown here is derived from an EMBL/GenBank/DDBJ whole genome shotgun (WGS) entry which is preliminary data.</text>
</comment>
<reference evidence="4" key="2">
    <citation type="submission" date="2021-04" db="EMBL/GenBank/DDBJ databases">
        <authorList>
            <person name="Podell S."/>
        </authorList>
    </citation>
    <scope>NUCLEOTIDE SEQUENCE</scope>
    <source>
        <strain evidence="4">Hildebrandi</strain>
    </source>
</reference>
<evidence type="ECO:0000313" key="4">
    <source>
        <dbReference type="EMBL" id="KAG7368879.1"/>
    </source>
</evidence>